<accession>A0A914P1Q5</accession>
<sequence>MFLPNRVQFLSTYRRQRFAFPDPIMEYIAKNPQFAEDYQKCIESCKYFFIKNPILVIRDLRYKSGNGWEMRSRISRGWRKIDTNKLSSKLWITGSLDVNATTYDDKYVLYFMIPKIDECQADRLKLVKQYILYEELDILGTFAKYVCLKGSVVKYQNGKNVELEKIVEVFPKATKIVFPLEYIISAKTVKELLQLPNFSKLDSFKIFNIPDDFDIESFFAFIKTNKHRRIRLEFAETISEAYKARLDAVINEIFETEETDYKLPWIDYPGIDVENGLKLLIAQFLDFQ</sequence>
<dbReference type="Proteomes" id="UP000887578">
    <property type="component" value="Unplaced"/>
</dbReference>
<evidence type="ECO:0000313" key="1">
    <source>
        <dbReference type="Proteomes" id="UP000887578"/>
    </source>
</evidence>
<keyword evidence="1" id="KW-1185">Reference proteome</keyword>
<reference evidence="2" key="1">
    <citation type="submission" date="2022-11" db="UniProtKB">
        <authorList>
            <consortium name="WormBaseParasite"/>
        </authorList>
    </citation>
    <scope>IDENTIFICATION</scope>
</reference>
<organism evidence="1 2">
    <name type="scientific">Panagrolaimus davidi</name>
    <dbReference type="NCBI Taxonomy" id="227884"/>
    <lineage>
        <taxon>Eukaryota</taxon>
        <taxon>Metazoa</taxon>
        <taxon>Ecdysozoa</taxon>
        <taxon>Nematoda</taxon>
        <taxon>Chromadorea</taxon>
        <taxon>Rhabditida</taxon>
        <taxon>Tylenchina</taxon>
        <taxon>Panagrolaimomorpha</taxon>
        <taxon>Panagrolaimoidea</taxon>
        <taxon>Panagrolaimidae</taxon>
        <taxon>Panagrolaimus</taxon>
    </lineage>
</organism>
<name>A0A914P1Q5_9BILA</name>
<dbReference type="WBParaSite" id="PDA_v2.g11740.t1">
    <property type="protein sequence ID" value="PDA_v2.g11740.t1"/>
    <property type="gene ID" value="PDA_v2.g11740"/>
</dbReference>
<evidence type="ECO:0000313" key="2">
    <source>
        <dbReference type="WBParaSite" id="PDA_v2.g11740.t1"/>
    </source>
</evidence>
<dbReference type="AlphaFoldDB" id="A0A914P1Q5"/>
<protein>
    <submittedName>
        <fullName evidence="2">Uncharacterized protein</fullName>
    </submittedName>
</protein>
<proteinExistence type="predicted"/>